<comment type="caution">
    <text evidence="1">The sequence shown here is derived from an EMBL/GenBank/DDBJ whole genome shotgun (WGS) entry which is preliminary data.</text>
</comment>
<dbReference type="Pfam" id="PF03133">
    <property type="entry name" value="TTL"/>
    <property type="match status" value="1"/>
</dbReference>
<dbReference type="PANTHER" id="PTHR47551">
    <property type="entry name" value="TUBULIN--TYROSINE LIGASE PBY1-RELATED"/>
    <property type="match status" value="1"/>
</dbReference>
<evidence type="ECO:0000313" key="2">
    <source>
        <dbReference type="Proteomes" id="UP000243217"/>
    </source>
</evidence>
<dbReference type="InterPro" id="IPR004344">
    <property type="entry name" value="TTL/TTLL_fam"/>
</dbReference>
<evidence type="ECO:0000313" key="1">
    <source>
        <dbReference type="EMBL" id="OQR85444.1"/>
    </source>
</evidence>
<dbReference type="SUPFAM" id="SSF56059">
    <property type="entry name" value="Glutathione synthetase ATP-binding domain-like"/>
    <property type="match status" value="1"/>
</dbReference>
<dbReference type="Proteomes" id="UP000243217">
    <property type="component" value="Unassembled WGS sequence"/>
</dbReference>
<dbReference type="GO" id="GO:0000932">
    <property type="term" value="C:P-body"/>
    <property type="evidence" value="ECO:0007669"/>
    <property type="project" value="TreeGrafter"/>
</dbReference>
<organism evidence="1 2">
    <name type="scientific">Thraustotheca clavata</name>
    <dbReference type="NCBI Taxonomy" id="74557"/>
    <lineage>
        <taxon>Eukaryota</taxon>
        <taxon>Sar</taxon>
        <taxon>Stramenopiles</taxon>
        <taxon>Oomycota</taxon>
        <taxon>Saprolegniomycetes</taxon>
        <taxon>Saprolegniales</taxon>
        <taxon>Achlyaceae</taxon>
        <taxon>Thraustotheca</taxon>
    </lineage>
</organism>
<accession>A0A1V9YI77</accession>
<dbReference type="InterPro" id="IPR027746">
    <property type="entry name" value="TTL"/>
</dbReference>
<dbReference type="PANTHER" id="PTHR47551:SF1">
    <property type="entry name" value="TUBULIN--TYROSINE LIGASE PBY1-RELATED"/>
    <property type="match status" value="1"/>
</dbReference>
<dbReference type="STRING" id="74557.A0A1V9YI77"/>
<dbReference type="AlphaFoldDB" id="A0A1V9YI77"/>
<dbReference type="PROSITE" id="PS51221">
    <property type="entry name" value="TTL"/>
    <property type="match status" value="1"/>
</dbReference>
<reference evidence="1 2" key="1">
    <citation type="journal article" date="2014" name="Genome Biol. Evol.">
        <title>The secreted proteins of Achlya hypogyna and Thraustotheca clavata identify the ancestral oomycete secretome and reveal gene acquisitions by horizontal gene transfer.</title>
        <authorList>
            <person name="Misner I."/>
            <person name="Blouin N."/>
            <person name="Leonard G."/>
            <person name="Richards T.A."/>
            <person name="Lane C.E."/>
        </authorList>
    </citation>
    <scope>NUCLEOTIDE SEQUENCE [LARGE SCALE GENOMIC DNA]</scope>
    <source>
        <strain evidence="1 2">ATCC 34112</strain>
    </source>
</reference>
<dbReference type="EMBL" id="JNBS01003748">
    <property type="protein sequence ID" value="OQR85444.1"/>
    <property type="molecule type" value="Genomic_DNA"/>
</dbReference>
<proteinExistence type="predicted"/>
<keyword evidence="2" id="KW-1185">Reference proteome</keyword>
<gene>
    <name evidence="1" type="ORF">THRCLA_10692</name>
</gene>
<dbReference type="OrthoDB" id="202825at2759"/>
<dbReference type="Gene3D" id="3.30.470.20">
    <property type="entry name" value="ATP-grasp fold, B domain"/>
    <property type="match status" value="1"/>
</dbReference>
<feature type="non-terminal residue" evidence="1">
    <location>
        <position position="563"/>
    </location>
</feature>
<name>A0A1V9YI77_9STRA</name>
<sequence>MENYWFLDEQAQSLGYNYFKSDQRVLVRVNVPCKYLGPLVLKAFSNHPKFWDVITLEDDPRVPQLLWDEYENLDWKNILSGQVIANSYCVRKGLSRKAQLSMFLSKYIRKHPNCALSKAVPPTIVVDLWDAFDSSLAELGISFRNRLESCLWEVKLLFEDKSKQAKYIMKPSASNKGAEVNVFDTYEKFKGIISEWTDIREWVVQSYVERPLLLKKRKFHVRVYVVAVSSLQVYVYQNVLLLTSLDPYNPSDTDNKLSHITNTFQQQDHPNFVEADCVLLLEDMESILSNDRNIPLSEAKSIISKMMKDIGVITGEVFDAYKGEFSVFQPLPNCFEVYGVDFLIDEDFQVWLLEVNPGPDFKQTGKRLQPVIQTLVNGMVSIVTDTFFSKPAASYPSFERMNDGILHSMAEADSALVRMNECLETVLKECLIEGTGTESDFVAKTKNAMDTATELSKQLAACLEAEKHKRGHDKVKLKLLQKGFINSMKQLQEAQRIYARRHEAVIEYDLIKTACISTDDLKKAKEERDMALEIAEDAVQVNKAVVAVGKLVQEQTATITQIK</sequence>
<protein>
    <recommendedName>
        <fullName evidence="3">Tubulin-tyrosine ligase family</fullName>
    </recommendedName>
</protein>
<evidence type="ECO:0008006" key="3">
    <source>
        <dbReference type="Google" id="ProtNLM"/>
    </source>
</evidence>